<organism evidence="2 3">
    <name type="scientific">Mucuna pruriens</name>
    <name type="common">Velvet bean</name>
    <name type="synonym">Dolichos pruriens</name>
    <dbReference type="NCBI Taxonomy" id="157652"/>
    <lineage>
        <taxon>Eukaryota</taxon>
        <taxon>Viridiplantae</taxon>
        <taxon>Streptophyta</taxon>
        <taxon>Embryophyta</taxon>
        <taxon>Tracheophyta</taxon>
        <taxon>Spermatophyta</taxon>
        <taxon>Magnoliopsida</taxon>
        <taxon>eudicotyledons</taxon>
        <taxon>Gunneridae</taxon>
        <taxon>Pentapetalae</taxon>
        <taxon>rosids</taxon>
        <taxon>fabids</taxon>
        <taxon>Fabales</taxon>
        <taxon>Fabaceae</taxon>
        <taxon>Papilionoideae</taxon>
        <taxon>50 kb inversion clade</taxon>
        <taxon>NPAAA clade</taxon>
        <taxon>indigoferoid/millettioid clade</taxon>
        <taxon>Phaseoleae</taxon>
        <taxon>Mucuna</taxon>
    </lineage>
</organism>
<feature type="transmembrane region" description="Helical" evidence="1">
    <location>
        <begin position="190"/>
        <end position="206"/>
    </location>
</feature>
<dbReference type="InterPro" id="IPR009072">
    <property type="entry name" value="Histone-fold"/>
</dbReference>
<evidence type="ECO:0000313" key="2">
    <source>
        <dbReference type="EMBL" id="RDY02458.1"/>
    </source>
</evidence>
<proteinExistence type="predicted"/>
<dbReference type="SUPFAM" id="SSF47113">
    <property type="entry name" value="Histone-fold"/>
    <property type="match status" value="1"/>
</dbReference>
<keyword evidence="1" id="KW-0812">Transmembrane</keyword>
<dbReference type="Proteomes" id="UP000257109">
    <property type="component" value="Unassembled WGS sequence"/>
</dbReference>
<dbReference type="Gene3D" id="1.10.20.10">
    <property type="entry name" value="Histone, subunit A"/>
    <property type="match status" value="1"/>
</dbReference>
<name>A0A371HI33_MUCPR</name>
<accession>A0A371HI33</accession>
<gene>
    <name evidence="2" type="primary">NFYB3</name>
    <name evidence="2" type="ORF">CR513_14076</name>
</gene>
<comment type="caution">
    <text evidence="2">The sequence shown here is derived from an EMBL/GenBank/DDBJ whole genome shotgun (WGS) entry which is preliminary data.</text>
</comment>
<protein>
    <submittedName>
        <fullName evidence="2">Nuclear transcription factor Y subunit B-3</fullName>
    </submittedName>
</protein>
<keyword evidence="3" id="KW-1185">Reference proteome</keyword>
<evidence type="ECO:0000313" key="3">
    <source>
        <dbReference type="Proteomes" id="UP000257109"/>
    </source>
</evidence>
<dbReference type="AlphaFoldDB" id="A0A371HI33"/>
<sequence>MIIISDIIKIRESNSYLPNKPFPAGAAATSRRPPYPTLPLSRISFQQLFNLTQNRRVSWFRFSIPLPFRVEFEIPKKTALSTEFQILNRFFIEQCFNFMLNHQVKPIRATTDFAIHFVFHSASIFRPLNLAVRRWRTQTATPAVHNASKSSKMSPQELDWFLPNHEECFITGKASDKCQREMRKTINGHNLLWAMTIALFLGFHLSG</sequence>
<feature type="non-terminal residue" evidence="2">
    <location>
        <position position="1"/>
    </location>
</feature>
<keyword evidence="1" id="KW-0472">Membrane</keyword>
<keyword evidence="1" id="KW-1133">Transmembrane helix</keyword>
<dbReference type="EMBL" id="QJKJ01002530">
    <property type="protein sequence ID" value="RDY02458.1"/>
    <property type="molecule type" value="Genomic_DNA"/>
</dbReference>
<dbReference type="STRING" id="157652.A0A371HI33"/>
<reference evidence="2" key="1">
    <citation type="submission" date="2018-05" db="EMBL/GenBank/DDBJ databases">
        <title>Draft genome of Mucuna pruriens seed.</title>
        <authorList>
            <person name="Nnadi N.E."/>
            <person name="Vos R."/>
            <person name="Hasami M.H."/>
            <person name="Devisetty U.K."/>
            <person name="Aguiy J.C."/>
        </authorList>
    </citation>
    <scope>NUCLEOTIDE SEQUENCE [LARGE SCALE GENOMIC DNA]</scope>
    <source>
        <strain evidence="2">JCA_2017</strain>
    </source>
</reference>
<dbReference type="OrthoDB" id="386949at2759"/>
<evidence type="ECO:0000256" key="1">
    <source>
        <dbReference type="SAM" id="Phobius"/>
    </source>
</evidence>
<dbReference type="GO" id="GO:0046982">
    <property type="term" value="F:protein heterodimerization activity"/>
    <property type="evidence" value="ECO:0007669"/>
    <property type="project" value="InterPro"/>
</dbReference>